<protein>
    <submittedName>
        <fullName evidence="1">Immunity 52 family protein</fullName>
    </submittedName>
</protein>
<dbReference type="AlphaFoldDB" id="A0AAI9BY11"/>
<sequence>MILSSQANLWTTPVARSPEEVISLAKSLTRYLSQQHPLMKQWYALPSSRSEKAIPLEDSDALFSRISGKVEKDRRKFGDYPELGASLSLANVDNDRDWCKPGVAVLELDPTTGFNCFSLEGIEPFGASTSSLMLNALIRMVAAIEPTFASTDVNARTPEKGLVTYQLDRRLYQHRRYFGWMGFVPAQITHAQIPDAHAVHAVDGRGTVIVSVPGVFDPTDDAQVDKVHRVEMELASYDLLPVTDPSLKG</sequence>
<evidence type="ECO:0000313" key="1">
    <source>
        <dbReference type="EMBL" id="EKT4091742.1"/>
    </source>
</evidence>
<accession>A0AAI9BY11</accession>
<dbReference type="Proteomes" id="UP001218208">
    <property type="component" value="Unassembled WGS sequence"/>
</dbReference>
<proteinExistence type="predicted"/>
<dbReference type="EMBL" id="ABLOJW010000005">
    <property type="protein sequence ID" value="EKT4091742.1"/>
    <property type="molecule type" value="Genomic_DNA"/>
</dbReference>
<organism evidence="1 2">
    <name type="scientific">Stenotrophomonas maltophilia</name>
    <name type="common">Pseudomonas maltophilia</name>
    <name type="synonym">Xanthomonas maltophilia</name>
    <dbReference type="NCBI Taxonomy" id="40324"/>
    <lineage>
        <taxon>Bacteria</taxon>
        <taxon>Pseudomonadati</taxon>
        <taxon>Pseudomonadota</taxon>
        <taxon>Gammaproteobacteria</taxon>
        <taxon>Lysobacterales</taxon>
        <taxon>Lysobacteraceae</taxon>
        <taxon>Stenotrophomonas</taxon>
        <taxon>Stenotrophomonas maltophilia group</taxon>
    </lineage>
</organism>
<name>A0AAI9BY11_STEMA</name>
<reference evidence="1" key="1">
    <citation type="submission" date="2022-07" db="EMBL/GenBank/DDBJ databases">
        <authorList>
            <consortium name="DAFM: The Division of Animal and Food Microbiology"/>
        </authorList>
    </citation>
    <scope>NUCLEOTIDE SEQUENCE</scope>
    <source>
        <strain evidence="1">19MO01SH01-2</strain>
    </source>
</reference>
<dbReference type="RefSeq" id="WP_110712905.1">
    <property type="nucleotide sequence ID" value="NZ_CP029773.1"/>
</dbReference>
<evidence type="ECO:0000313" key="2">
    <source>
        <dbReference type="Proteomes" id="UP001218208"/>
    </source>
</evidence>
<gene>
    <name evidence="1" type="ORF">QEG23_001237</name>
</gene>
<comment type="caution">
    <text evidence="1">The sequence shown here is derived from an EMBL/GenBank/DDBJ whole genome shotgun (WGS) entry which is preliminary data.</text>
</comment>